<dbReference type="KEGG" id="cate:C2869_10965"/>
<accession>A0A2S0VRU2</accession>
<evidence type="ECO:0000313" key="2">
    <source>
        <dbReference type="Proteomes" id="UP000244441"/>
    </source>
</evidence>
<sequence length="174" mass="19792">MEPPKKHFLHRIDETLIIDKSIEQVWDVLQDFNNVYTWAPAVSHSHGITAQTKGQDCGRRCTIDGLGTVDEKVIEWQEGRGFTFEVTPLGPLDVSQSRWYLHALSPNSTVLTANFTYNLRFGMLGKVLHKLLMRRKLATTFKEALYALKTRVETGQLVRPHLATNEAQVEQSVT</sequence>
<evidence type="ECO:0008006" key="3">
    <source>
        <dbReference type="Google" id="ProtNLM"/>
    </source>
</evidence>
<dbReference type="Gene3D" id="3.30.530.20">
    <property type="match status" value="1"/>
</dbReference>
<proteinExistence type="predicted"/>
<dbReference type="AlphaFoldDB" id="A0A2S0VRU2"/>
<name>A0A2S0VRU2_9ALTE</name>
<dbReference type="Proteomes" id="UP000244441">
    <property type="component" value="Chromosome"/>
</dbReference>
<dbReference type="RefSeq" id="WP_108602980.1">
    <property type="nucleotide sequence ID" value="NZ_CP026604.1"/>
</dbReference>
<keyword evidence="2" id="KW-1185">Reference proteome</keyword>
<dbReference type="EMBL" id="CP026604">
    <property type="protein sequence ID" value="AWB66924.1"/>
    <property type="molecule type" value="Genomic_DNA"/>
</dbReference>
<evidence type="ECO:0000313" key="1">
    <source>
        <dbReference type="EMBL" id="AWB66924.1"/>
    </source>
</evidence>
<dbReference type="SUPFAM" id="SSF55961">
    <property type="entry name" value="Bet v1-like"/>
    <property type="match status" value="1"/>
</dbReference>
<protein>
    <recommendedName>
        <fullName evidence="3">Polyketide cyclase / dehydrase and lipid transport</fullName>
    </recommendedName>
</protein>
<reference evidence="1 2" key="1">
    <citation type="submission" date="2018-01" db="EMBL/GenBank/DDBJ databases">
        <title>Genome sequence of a Cantenovulum-like bacteria.</title>
        <authorList>
            <person name="Tan W.R."/>
            <person name="Lau N.-S."/>
            <person name="Go F."/>
            <person name="Amirul A.-A.A."/>
        </authorList>
    </citation>
    <scope>NUCLEOTIDE SEQUENCE [LARGE SCALE GENOMIC DNA]</scope>
    <source>
        <strain evidence="1 2">CCB-QB4</strain>
    </source>
</reference>
<dbReference type="CDD" id="cd07821">
    <property type="entry name" value="PYR_PYL_RCAR_like"/>
    <property type="match status" value="1"/>
</dbReference>
<dbReference type="Pfam" id="PF10604">
    <property type="entry name" value="Polyketide_cyc2"/>
    <property type="match status" value="1"/>
</dbReference>
<dbReference type="OrthoDB" id="5735806at2"/>
<dbReference type="InterPro" id="IPR019587">
    <property type="entry name" value="Polyketide_cyclase/dehydratase"/>
</dbReference>
<gene>
    <name evidence="1" type="ORF">C2869_10965</name>
</gene>
<dbReference type="InterPro" id="IPR023393">
    <property type="entry name" value="START-like_dom_sf"/>
</dbReference>
<organism evidence="1 2">
    <name type="scientific">Saccharobesus litoralis</name>
    <dbReference type="NCBI Taxonomy" id="2172099"/>
    <lineage>
        <taxon>Bacteria</taxon>
        <taxon>Pseudomonadati</taxon>
        <taxon>Pseudomonadota</taxon>
        <taxon>Gammaproteobacteria</taxon>
        <taxon>Alteromonadales</taxon>
        <taxon>Alteromonadaceae</taxon>
        <taxon>Saccharobesus</taxon>
    </lineage>
</organism>